<gene>
    <name evidence="2" type="ORF">COB67_08785</name>
</gene>
<accession>A0A2A4T1P6</accession>
<dbReference type="GO" id="GO:0008757">
    <property type="term" value="F:S-adenosylmethionine-dependent methyltransferase activity"/>
    <property type="evidence" value="ECO:0007669"/>
    <property type="project" value="InterPro"/>
</dbReference>
<organism evidence="2 3">
    <name type="scientific">SAR324 cluster bacterium</name>
    <dbReference type="NCBI Taxonomy" id="2024889"/>
    <lineage>
        <taxon>Bacteria</taxon>
        <taxon>Deltaproteobacteria</taxon>
        <taxon>SAR324 cluster</taxon>
    </lineage>
</organism>
<name>A0A2A4T1P6_9DELT</name>
<dbReference type="AlphaFoldDB" id="A0A2A4T1P6"/>
<sequence>MGIESQTFTCISSFSDSRRTNKVELRCRGKVHIADIGDSSGTHIQYLNELYDHIESFSVNLDETAVEKIKAKGLKAICSRAEDLSKSNMEVDLFLSFEMLEYLHDPVNLLRSISEN</sequence>
<comment type="caution">
    <text evidence="2">The sequence shown here is derived from an EMBL/GenBank/DDBJ whole genome shotgun (WGS) entry which is preliminary data.</text>
</comment>
<protein>
    <recommendedName>
        <fullName evidence="1">Methyltransferase type 11 domain-containing protein</fullName>
    </recommendedName>
</protein>
<dbReference type="InterPro" id="IPR013216">
    <property type="entry name" value="Methyltransf_11"/>
</dbReference>
<evidence type="ECO:0000259" key="1">
    <source>
        <dbReference type="Pfam" id="PF08241"/>
    </source>
</evidence>
<dbReference type="Pfam" id="PF08241">
    <property type="entry name" value="Methyltransf_11"/>
    <property type="match status" value="1"/>
</dbReference>
<evidence type="ECO:0000313" key="2">
    <source>
        <dbReference type="EMBL" id="PCI27324.1"/>
    </source>
</evidence>
<reference evidence="3" key="1">
    <citation type="submission" date="2017-08" db="EMBL/GenBank/DDBJ databases">
        <title>A dynamic microbial community with high functional redundancy inhabits the cold, oxic subseafloor aquifer.</title>
        <authorList>
            <person name="Tully B.J."/>
            <person name="Wheat C.G."/>
            <person name="Glazer B.T."/>
            <person name="Huber J.A."/>
        </authorList>
    </citation>
    <scope>NUCLEOTIDE SEQUENCE [LARGE SCALE GENOMIC DNA]</scope>
</reference>
<dbReference type="EMBL" id="NVSR01000064">
    <property type="protein sequence ID" value="PCI27324.1"/>
    <property type="molecule type" value="Genomic_DNA"/>
</dbReference>
<dbReference type="InterPro" id="IPR029063">
    <property type="entry name" value="SAM-dependent_MTases_sf"/>
</dbReference>
<proteinExistence type="predicted"/>
<feature type="domain" description="Methyltransferase type 11" evidence="1">
    <location>
        <begin position="35"/>
        <end position="113"/>
    </location>
</feature>
<dbReference type="Proteomes" id="UP000218113">
    <property type="component" value="Unassembled WGS sequence"/>
</dbReference>
<dbReference type="Gene3D" id="3.40.50.150">
    <property type="entry name" value="Vaccinia Virus protein VP39"/>
    <property type="match status" value="1"/>
</dbReference>
<dbReference type="SUPFAM" id="SSF53335">
    <property type="entry name" value="S-adenosyl-L-methionine-dependent methyltransferases"/>
    <property type="match status" value="1"/>
</dbReference>
<evidence type="ECO:0000313" key="3">
    <source>
        <dbReference type="Proteomes" id="UP000218113"/>
    </source>
</evidence>